<name>A0A6B1DRG6_9CHLR</name>
<dbReference type="FunFam" id="3.40.640.10:FF:000046">
    <property type="entry name" value="Cystathionine gamma-lyase"/>
    <property type="match status" value="1"/>
</dbReference>
<evidence type="ECO:0000256" key="5">
    <source>
        <dbReference type="ARBA" id="ARBA00047199"/>
    </source>
</evidence>
<dbReference type="InterPro" id="IPR015422">
    <property type="entry name" value="PyrdxlP-dep_Trfase_small"/>
</dbReference>
<dbReference type="GO" id="GO:0047982">
    <property type="term" value="F:homocysteine desulfhydrase activity"/>
    <property type="evidence" value="ECO:0007669"/>
    <property type="project" value="UniProtKB-EC"/>
</dbReference>
<gene>
    <name evidence="11" type="ORF">F4Y08_08085</name>
</gene>
<dbReference type="PANTHER" id="PTHR11808:SF80">
    <property type="entry name" value="CYSTATHIONINE GAMMA-LYASE"/>
    <property type="match status" value="1"/>
</dbReference>
<dbReference type="SUPFAM" id="SSF53383">
    <property type="entry name" value="PLP-dependent transferases"/>
    <property type="match status" value="1"/>
</dbReference>
<dbReference type="Gene3D" id="3.40.640.10">
    <property type="entry name" value="Type I PLP-dependent aspartate aminotransferase-like (Major domain)"/>
    <property type="match status" value="1"/>
</dbReference>
<dbReference type="InterPro" id="IPR015424">
    <property type="entry name" value="PyrdxlP-dep_Trfase"/>
</dbReference>
<evidence type="ECO:0000256" key="2">
    <source>
        <dbReference type="ARBA" id="ARBA00009077"/>
    </source>
</evidence>
<evidence type="ECO:0000256" key="6">
    <source>
        <dbReference type="ARBA" id="ARBA00048780"/>
    </source>
</evidence>
<comment type="catalytic activity">
    <reaction evidence="7">
        <text>L-methionine + H2O = methanethiol + 2-oxobutanoate + NH4(+)</text>
        <dbReference type="Rhea" id="RHEA:23800"/>
        <dbReference type="ChEBI" id="CHEBI:15377"/>
        <dbReference type="ChEBI" id="CHEBI:16007"/>
        <dbReference type="ChEBI" id="CHEBI:16763"/>
        <dbReference type="ChEBI" id="CHEBI:28938"/>
        <dbReference type="ChEBI" id="CHEBI:57844"/>
        <dbReference type="EC" id="4.4.1.11"/>
    </reaction>
    <physiologicalReaction direction="left-to-right" evidence="7">
        <dbReference type="Rhea" id="RHEA:23801"/>
    </physiologicalReaction>
</comment>
<accession>A0A6B1DRG6</accession>
<keyword evidence="11" id="KW-0808">Transferase</keyword>
<evidence type="ECO:0000256" key="7">
    <source>
        <dbReference type="ARBA" id="ARBA00052699"/>
    </source>
</evidence>
<comment type="caution">
    <text evidence="11">The sequence shown here is derived from an EMBL/GenBank/DDBJ whole genome shotgun (WGS) entry which is preliminary data.</text>
</comment>
<evidence type="ECO:0000256" key="3">
    <source>
        <dbReference type="ARBA" id="ARBA00022898"/>
    </source>
</evidence>
<evidence type="ECO:0000313" key="11">
    <source>
        <dbReference type="EMBL" id="MYD90280.1"/>
    </source>
</evidence>
<reference evidence="11" key="1">
    <citation type="submission" date="2019-09" db="EMBL/GenBank/DDBJ databases">
        <title>Characterisation of the sponge microbiome using genome-centric metagenomics.</title>
        <authorList>
            <person name="Engelberts J.P."/>
            <person name="Robbins S.J."/>
            <person name="De Goeij J.M."/>
            <person name="Aranda M."/>
            <person name="Bell S.C."/>
            <person name="Webster N.S."/>
        </authorList>
    </citation>
    <scope>NUCLEOTIDE SEQUENCE</scope>
    <source>
        <strain evidence="11">SB0662_bin_9</strain>
    </source>
</reference>
<organism evidence="11">
    <name type="scientific">Caldilineaceae bacterium SB0662_bin_9</name>
    <dbReference type="NCBI Taxonomy" id="2605258"/>
    <lineage>
        <taxon>Bacteria</taxon>
        <taxon>Bacillati</taxon>
        <taxon>Chloroflexota</taxon>
        <taxon>Caldilineae</taxon>
        <taxon>Caldilineales</taxon>
        <taxon>Caldilineaceae</taxon>
    </lineage>
</organism>
<dbReference type="GO" id="GO:0019346">
    <property type="term" value="P:transsulfuration"/>
    <property type="evidence" value="ECO:0007669"/>
    <property type="project" value="InterPro"/>
</dbReference>
<feature type="region of interest" description="Disordered" evidence="10">
    <location>
        <begin position="1"/>
        <end position="35"/>
    </location>
</feature>
<dbReference type="PANTHER" id="PTHR11808">
    <property type="entry name" value="TRANS-SULFURATION ENZYME FAMILY MEMBER"/>
    <property type="match status" value="1"/>
</dbReference>
<sequence length="419" mass="44804">MDPHLARLGPHSRCVHGGEHHLTRDRGTDSGAATPTVNAIDTSVTHLYPRIDELDAALGGSPDRFVYQRYGNPTARALTDALSALCTHDPSLPLDAVATATGMAAVHVALLAALADSDNRRVAASRDCYGASVAIVDQLLPSLGVDGHLVDASDNAAVADLLTAVKPAVLLVETTSNPLLRVVDIAAVARLCRTHGTLLVVDNTFPTPLTCHPLDLGADMELHSATKYIGGHGDAMGGIVVARARHGPALREHLKTTGGSLGSFEAWLLHRGLKTLPLRYRQQCRNAEQLAAWLREHPRIARVVYPGLPDHPEHERAREQFDGRFGAMLAFEIEEADQAAVFRFMERLRLVQPGTSLGDCYTLVLYPAHASHRALTPAQRRAVGISDGLVRLSAGTEDVEDLIADLSQALAVPPAPNAP</sequence>
<dbReference type="Pfam" id="PF01053">
    <property type="entry name" value="Cys_Met_Meta_PP"/>
    <property type="match status" value="1"/>
</dbReference>
<comment type="catalytic activity">
    <reaction evidence="6">
        <text>L-homocysteine + H2O = 2-oxobutanoate + hydrogen sulfide + NH4(+) + H(+)</text>
        <dbReference type="Rhea" id="RHEA:14501"/>
        <dbReference type="ChEBI" id="CHEBI:15377"/>
        <dbReference type="ChEBI" id="CHEBI:15378"/>
        <dbReference type="ChEBI" id="CHEBI:16763"/>
        <dbReference type="ChEBI" id="CHEBI:28938"/>
        <dbReference type="ChEBI" id="CHEBI:29919"/>
        <dbReference type="ChEBI" id="CHEBI:58199"/>
        <dbReference type="EC" id="4.4.1.2"/>
    </reaction>
    <physiologicalReaction direction="left-to-right" evidence="6">
        <dbReference type="Rhea" id="RHEA:14502"/>
    </physiologicalReaction>
</comment>
<evidence type="ECO:0000256" key="1">
    <source>
        <dbReference type="ARBA" id="ARBA00001933"/>
    </source>
</evidence>
<protein>
    <recommendedName>
        <fullName evidence="4">homocysteine desulfhydrase</fullName>
        <ecNumber evidence="4">4.4.1.2</ecNumber>
    </recommendedName>
    <alternativeName>
        <fullName evidence="5">Homocysteine desulfhydrase</fullName>
    </alternativeName>
</protein>
<dbReference type="PIRSF" id="PIRSF001434">
    <property type="entry name" value="CGS"/>
    <property type="match status" value="1"/>
</dbReference>
<comment type="cofactor">
    <cofactor evidence="1 9">
        <name>pyridoxal 5'-phosphate</name>
        <dbReference type="ChEBI" id="CHEBI:597326"/>
    </cofactor>
</comment>
<dbReference type="GO" id="GO:0030170">
    <property type="term" value="F:pyridoxal phosphate binding"/>
    <property type="evidence" value="ECO:0007669"/>
    <property type="project" value="InterPro"/>
</dbReference>
<dbReference type="GO" id="GO:0016740">
    <property type="term" value="F:transferase activity"/>
    <property type="evidence" value="ECO:0007669"/>
    <property type="project" value="UniProtKB-KW"/>
</dbReference>
<evidence type="ECO:0000256" key="4">
    <source>
        <dbReference type="ARBA" id="ARBA00047175"/>
    </source>
</evidence>
<feature type="modified residue" description="N6-(pyridoxal phosphate)lysine" evidence="8">
    <location>
        <position position="227"/>
    </location>
</feature>
<dbReference type="GO" id="GO:0018826">
    <property type="term" value="F:methionine gamma-lyase activity"/>
    <property type="evidence" value="ECO:0007669"/>
    <property type="project" value="UniProtKB-EC"/>
</dbReference>
<keyword evidence="3 8" id="KW-0663">Pyridoxal phosphate</keyword>
<evidence type="ECO:0000256" key="10">
    <source>
        <dbReference type="SAM" id="MobiDB-lite"/>
    </source>
</evidence>
<dbReference type="AlphaFoldDB" id="A0A6B1DRG6"/>
<dbReference type="GO" id="GO:0005737">
    <property type="term" value="C:cytoplasm"/>
    <property type="evidence" value="ECO:0007669"/>
    <property type="project" value="TreeGrafter"/>
</dbReference>
<evidence type="ECO:0000256" key="9">
    <source>
        <dbReference type="RuleBase" id="RU362118"/>
    </source>
</evidence>
<dbReference type="Gene3D" id="3.90.1150.10">
    <property type="entry name" value="Aspartate Aminotransferase, domain 1"/>
    <property type="match status" value="1"/>
</dbReference>
<dbReference type="InterPro" id="IPR015421">
    <property type="entry name" value="PyrdxlP-dep_Trfase_major"/>
</dbReference>
<feature type="compositionally biased region" description="Basic and acidic residues" evidence="10">
    <location>
        <begin position="16"/>
        <end position="28"/>
    </location>
</feature>
<proteinExistence type="inferred from homology"/>
<comment type="similarity">
    <text evidence="2 9">Belongs to the trans-sulfuration enzymes family.</text>
</comment>
<evidence type="ECO:0000256" key="8">
    <source>
        <dbReference type="PIRSR" id="PIRSR001434-2"/>
    </source>
</evidence>
<dbReference type="InterPro" id="IPR000277">
    <property type="entry name" value="Cys/Met-Metab_PyrdxlP-dep_enz"/>
</dbReference>
<dbReference type="EMBL" id="VXPY01000055">
    <property type="protein sequence ID" value="MYD90280.1"/>
    <property type="molecule type" value="Genomic_DNA"/>
</dbReference>
<dbReference type="PROSITE" id="PS00868">
    <property type="entry name" value="CYS_MET_METAB_PP"/>
    <property type="match status" value="1"/>
</dbReference>
<dbReference type="InterPro" id="IPR054542">
    <property type="entry name" value="Cys_met_metab_PP"/>
</dbReference>
<dbReference type="EC" id="4.4.1.2" evidence="4"/>